<proteinExistence type="predicted"/>
<accession>A0ABX0J6P7</accession>
<gene>
    <name evidence="2" type="ORF">G9U52_18435</name>
</gene>
<dbReference type="EMBL" id="JAAOIW010000006">
    <property type="protein sequence ID" value="NHN31817.1"/>
    <property type="molecule type" value="Genomic_DNA"/>
</dbReference>
<dbReference type="Proteomes" id="UP001165962">
    <property type="component" value="Unassembled WGS sequence"/>
</dbReference>
<keyword evidence="1" id="KW-1133">Transmembrane helix</keyword>
<keyword evidence="1" id="KW-0812">Transmembrane</keyword>
<dbReference type="RefSeq" id="WP_166152103.1">
    <property type="nucleotide sequence ID" value="NZ_JAAOIW010000006.1"/>
</dbReference>
<feature type="transmembrane region" description="Helical" evidence="1">
    <location>
        <begin position="31"/>
        <end position="48"/>
    </location>
</feature>
<keyword evidence="1" id="KW-0472">Membrane</keyword>
<comment type="caution">
    <text evidence="2">The sequence shown here is derived from an EMBL/GenBank/DDBJ whole genome shotgun (WGS) entry which is preliminary data.</text>
</comment>
<keyword evidence="3" id="KW-1185">Reference proteome</keyword>
<feature type="transmembrane region" description="Helical" evidence="1">
    <location>
        <begin position="55"/>
        <end position="74"/>
    </location>
</feature>
<evidence type="ECO:0000256" key="1">
    <source>
        <dbReference type="SAM" id="Phobius"/>
    </source>
</evidence>
<feature type="transmembrane region" description="Helical" evidence="1">
    <location>
        <begin position="80"/>
        <end position="97"/>
    </location>
</feature>
<evidence type="ECO:0000313" key="3">
    <source>
        <dbReference type="Proteomes" id="UP001165962"/>
    </source>
</evidence>
<evidence type="ECO:0000313" key="2">
    <source>
        <dbReference type="EMBL" id="NHN31817.1"/>
    </source>
</evidence>
<reference evidence="2" key="1">
    <citation type="submission" date="2020-03" db="EMBL/GenBank/DDBJ databases">
        <title>Draft sequencing of Paenibacilllus sp. S3N08.</title>
        <authorList>
            <person name="Kim D.-U."/>
        </authorList>
    </citation>
    <scope>NUCLEOTIDE SEQUENCE</scope>
    <source>
        <strain evidence="2">S3N08</strain>
    </source>
</reference>
<organism evidence="2 3">
    <name type="scientific">Paenibacillus agricola</name>
    <dbReference type="NCBI Taxonomy" id="2716264"/>
    <lineage>
        <taxon>Bacteria</taxon>
        <taxon>Bacillati</taxon>
        <taxon>Bacillota</taxon>
        <taxon>Bacilli</taxon>
        <taxon>Bacillales</taxon>
        <taxon>Paenibacillaceae</taxon>
        <taxon>Paenibacillus</taxon>
    </lineage>
</organism>
<feature type="transmembrane region" description="Helical" evidence="1">
    <location>
        <begin position="117"/>
        <end position="137"/>
    </location>
</feature>
<protein>
    <submittedName>
        <fullName evidence="2">Uncharacterized protein</fullName>
    </submittedName>
</protein>
<name>A0ABX0J6P7_9BACL</name>
<sequence>MLVATHMLAASAIFQLSSVRAISGTKKAVALPIVFIGCLYSHFALDAVPHYELQMLANIGIGSIVIAFLFHIAWHTKDMFILAAACFGALPDVMWVLKISPEFDTIHSFLHSAMRNVPAYALGFELLGLLLLFYINYLCKSRI</sequence>